<dbReference type="PANTHER" id="PTHR30627:SF24">
    <property type="entry name" value="PENICILLIN-BINDING PROTEIN 4B"/>
    <property type="match status" value="1"/>
</dbReference>
<feature type="domain" description="Penicillin-binding protein transpeptidase" evidence="2">
    <location>
        <begin position="156"/>
        <end position="482"/>
    </location>
</feature>
<feature type="domain" description="Penicillin binding protein A dimerisation" evidence="3">
    <location>
        <begin position="52"/>
        <end position="135"/>
    </location>
</feature>
<dbReference type="InterPro" id="IPR054120">
    <property type="entry name" value="PBPA_dimer"/>
</dbReference>
<dbReference type="Gene3D" id="3.40.710.10">
    <property type="entry name" value="DD-peptidase/beta-lactamase superfamily"/>
    <property type="match status" value="1"/>
</dbReference>
<evidence type="ECO:0000259" key="2">
    <source>
        <dbReference type="Pfam" id="PF00905"/>
    </source>
</evidence>
<sequence length="487" mass="50658">MNRPLRRLSLVVAFLFFALFASTTWVQFISAGKLNAMPGNSRQLYAEFGRERGAILVQGGAAVATSAKVEDPYQFQRAYPAGQLYAPVTGFYSLRYGTSGVERAENDVLSGSADELFYRNLSTLLTGEKPKGADVTLTIQPKVQQAAWDALAGRKGAVVALDPETGDVLAMVTSPSYDPNGLASHDGKTEQSTWTSLNADDDDPMVNRATGSLYPPGSTFKLITAAAALESGDYTADTLLKGPQELPLPQTSNTLKNDEGTACGPNDQVSLADALKISCNTAFGDLGLTLGADKLAEQAGKFGFGQSLSIPTSVATSSFPTGEKVAGPLLAYSAIGQGNDLATPLQVAMVSAAIANDGVVMEPNLIADVREADQTADVIDQPSPRELGRAVSSGTAKTLQQMMELVVSDGTGTRAQIPGVTVGGKTGTAQHGTGLPPYAWFTSFADDGKKKVAVAVVIEDGGSTESAYGGRLSAPVAKTVMQAALDG</sequence>
<protein>
    <submittedName>
        <fullName evidence="4">Cell elongation-specific peptidoglycan D,D-transpeptidase</fullName>
    </submittedName>
</protein>
<dbReference type="Pfam" id="PF00905">
    <property type="entry name" value="Transpeptidase"/>
    <property type="match status" value="1"/>
</dbReference>
<dbReference type="InterPro" id="IPR050515">
    <property type="entry name" value="Beta-lactam/transpept"/>
</dbReference>
<dbReference type="Pfam" id="PF21922">
    <property type="entry name" value="PBP_dimer_2"/>
    <property type="match status" value="1"/>
</dbReference>
<dbReference type="InterPro" id="IPR036138">
    <property type="entry name" value="PBP_dimer_sf"/>
</dbReference>
<dbReference type="GO" id="GO:0071972">
    <property type="term" value="F:peptidoglycan L,D-transpeptidase activity"/>
    <property type="evidence" value="ECO:0007669"/>
    <property type="project" value="TreeGrafter"/>
</dbReference>
<evidence type="ECO:0000313" key="4">
    <source>
        <dbReference type="EMBL" id="PRY12144.1"/>
    </source>
</evidence>
<reference evidence="4 5" key="1">
    <citation type="submission" date="2018-03" db="EMBL/GenBank/DDBJ databases">
        <title>Genomic Encyclopedia of Archaeal and Bacterial Type Strains, Phase II (KMG-II): from individual species to whole genera.</title>
        <authorList>
            <person name="Goeker M."/>
        </authorList>
    </citation>
    <scope>NUCLEOTIDE SEQUENCE [LARGE SCALE GENOMIC DNA]</scope>
    <source>
        <strain evidence="4 5">DSM 19711</strain>
    </source>
</reference>
<dbReference type="SUPFAM" id="SSF56519">
    <property type="entry name" value="Penicillin binding protein dimerisation domain"/>
    <property type="match status" value="1"/>
</dbReference>
<evidence type="ECO:0000256" key="1">
    <source>
        <dbReference type="SAM" id="MobiDB-lite"/>
    </source>
</evidence>
<dbReference type="Proteomes" id="UP000238083">
    <property type="component" value="Unassembled WGS sequence"/>
</dbReference>
<dbReference type="GO" id="GO:0005886">
    <property type="term" value="C:plasma membrane"/>
    <property type="evidence" value="ECO:0007669"/>
    <property type="project" value="TreeGrafter"/>
</dbReference>
<gene>
    <name evidence="4" type="ORF">CLV37_111101</name>
</gene>
<organism evidence="4 5">
    <name type="scientific">Kineococcus rhizosphaerae</name>
    <dbReference type="NCBI Taxonomy" id="559628"/>
    <lineage>
        <taxon>Bacteria</taxon>
        <taxon>Bacillati</taxon>
        <taxon>Actinomycetota</taxon>
        <taxon>Actinomycetes</taxon>
        <taxon>Kineosporiales</taxon>
        <taxon>Kineosporiaceae</taxon>
        <taxon>Kineococcus</taxon>
    </lineage>
</organism>
<dbReference type="PANTHER" id="PTHR30627">
    <property type="entry name" value="PEPTIDOGLYCAN D,D-TRANSPEPTIDASE"/>
    <property type="match status" value="1"/>
</dbReference>
<dbReference type="GO" id="GO:0008658">
    <property type="term" value="F:penicillin binding"/>
    <property type="evidence" value="ECO:0007669"/>
    <property type="project" value="InterPro"/>
</dbReference>
<proteinExistence type="predicted"/>
<dbReference type="Gene3D" id="3.90.1310.10">
    <property type="entry name" value="Penicillin-binding protein 2a (Domain 2)"/>
    <property type="match status" value="1"/>
</dbReference>
<dbReference type="InterPro" id="IPR012338">
    <property type="entry name" value="Beta-lactam/transpept-like"/>
</dbReference>
<dbReference type="InterPro" id="IPR001460">
    <property type="entry name" value="PCN-bd_Tpept"/>
</dbReference>
<accession>A0A2T0QZM8</accession>
<dbReference type="EMBL" id="PVZF01000011">
    <property type="protein sequence ID" value="PRY12144.1"/>
    <property type="molecule type" value="Genomic_DNA"/>
</dbReference>
<evidence type="ECO:0000313" key="5">
    <source>
        <dbReference type="Proteomes" id="UP000238083"/>
    </source>
</evidence>
<comment type="caution">
    <text evidence="4">The sequence shown here is derived from an EMBL/GenBank/DDBJ whole genome shotgun (WGS) entry which is preliminary data.</text>
</comment>
<dbReference type="RefSeq" id="WP_106213686.1">
    <property type="nucleotide sequence ID" value="NZ_PVZF01000011.1"/>
</dbReference>
<dbReference type="OrthoDB" id="9766847at2"/>
<name>A0A2T0QZM8_9ACTN</name>
<dbReference type="GO" id="GO:0071555">
    <property type="term" value="P:cell wall organization"/>
    <property type="evidence" value="ECO:0007669"/>
    <property type="project" value="TreeGrafter"/>
</dbReference>
<feature type="region of interest" description="Disordered" evidence="1">
    <location>
        <begin position="182"/>
        <end position="202"/>
    </location>
</feature>
<keyword evidence="5" id="KW-1185">Reference proteome</keyword>
<dbReference type="SUPFAM" id="SSF56601">
    <property type="entry name" value="beta-lactamase/transpeptidase-like"/>
    <property type="match status" value="1"/>
</dbReference>
<evidence type="ECO:0000259" key="3">
    <source>
        <dbReference type="Pfam" id="PF21922"/>
    </source>
</evidence>
<dbReference type="AlphaFoldDB" id="A0A2T0QZM8"/>